<organism evidence="2 3">
    <name type="scientific">Brevundimonas faecalis</name>
    <dbReference type="NCBI Taxonomy" id="947378"/>
    <lineage>
        <taxon>Bacteria</taxon>
        <taxon>Pseudomonadati</taxon>
        <taxon>Pseudomonadota</taxon>
        <taxon>Alphaproteobacteria</taxon>
        <taxon>Caulobacterales</taxon>
        <taxon>Caulobacteraceae</taxon>
        <taxon>Brevundimonas</taxon>
    </lineage>
</organism>
<evidence type="ECO:0000313" key="3">
    <source>
        <dbReference type="Proteomes" id="UP001549313"/>
    </source>
</evidence>
<feature type="chain" id="PRO_5047340282" description="Transporter" evidence="1">
    <location>
        <begin position="30"/>
        <end position="275"/>
    </location>
</feature>
<evidence type="ECO:0008006" key="4">
    <source>
        <dbReference type="Google" id="ProtNLM"/>
    </source>
</evidence>
<protein>
    <recommendedName>
        <fullName evidence="4">Transporter</fullName>
    </recommendedName>
</protein>
<name>A0ABV2RDN9_9CAUL</name>
<dbReference type="Proteomes" id="UP001549313">
    <property type="component" value="Unassembled WGS sequence"/>
</dbReference>
<keyword evidence="1" id="KW-0732">Signal</keyword>
<feature type="signal peptide" evidence="1">
    <location>
        <begin position="1"/>
        <end position="29"/>
    </location>
</feature>
<keyword evidence="3" id="KW-1185">Reference proteome</keyword>
<evidence type="ECO:0000313" key="2">
    <source>
        <dbReference type="EMBL" id="MET4684695.1"/>
    </source>
</evidence>
<sequence>MTDGFRLRALALSGLVAALGAAPGFMAQAQERDFCAARPGKGAPACILDAGQWQVELGLVDFARQTDSAGRSTTWTAGDMLIRRGVGPATELQLGIAAYSRERTTERGGALSHTSDGVGDLRLGFAHSLRNPDGSGLAVAVSGYVSLPVGSPEVTADVIEGGVVVPISAPLSADWSLSLSPGVDMVADADGEGLHAAYALAAGVGRSFGAWALGGELWVSRDEDPQSPSTQATFDLTAVWTPPGVEDAQIDFGVNFGLNDDSPDIELGLGLAKRF</sequence>
<evidence type="ECO:0000256" key="1">
    <source>
        <dbReference type="SAM" id="SignalP"/>
    </source>
</evidence>
<dbReference type="Pfam" id="PF13557">
    <property type="entry name" value="Phenol_MetA_deg"/>
    <property type="match status" value="1"/>
</dbReference>
<reference evidence="2 3" key="1">
    <citation type="submission" date="2024-06" db="EMBL/GenBank/DDBJ databases">
        <title>Sorghum-associated microbial communities from plants grown in Nebraska, USA.</title>
        <authorList>
            <person name="Schachtman D."/>
        </authorList>
    </citation>
    <scope>NUCLEOTIDE SEQUENCE [LARGE SCALE GENOMIC DNA]</scope>
    <source>
        <strain evidence="2 3">2814</strain>
    </source>
</reference>
<dbReference type="InterPro" id="IPR025737">
    <property type="entry name" value="FApF"/>
</dbReference>
<comment type="caution">
    <text evidence="2">The sequence shown here is derived from an EMBL/GenBank/DDBJ whole genome shotgun (WGS) entry which is preliminary data.</text>
</comment>
<dbReference type="EMBL" id="JBEPTF010000003">
    <property type="protein sequence ID" value="MET4684695.1"/>
    <property type="molecule type" value="Genomic_DNA"/>
</dbReference>
<accession>A0ABV2RDN9</accession>
<proteinExistence type="predicted"/>
<gene>
    <name evidence="2" type="ORF">ABIE19_002632</name>
</gene>